<feature type="domain" description="Single Cache" evidence="7">
    <location>
        <begin position="19"/>
        <end position="100"/>
    </location>
</feature>
<evidence type="ECO:0000313" key="8">
    <source>
        <dbReference type="EMBL" id="OUR97462.1"/>
    </source>
</evidence>
<feature type="signal peptide" evidence="6">
    <location>
        <begin position="1"/>
        <end position="23"/>
    </location>
</feature>
<evidence type="ECO:0000256" key="3">
    <source>
        <dbReference type="ARBA" id="ARBA00022692"/>
    </source>
</evidence>
<dbReference type="Pfam" id="PF17200">
    <property type="entry name" value="sCache_2"/>
    <property type="match status" value="1"/>
</dbReference>
<dbReference type="EMBL" id="MAAO01000006">
    <property type="protein sequence ID" value="OUR97462.1"/>
    <property type="molecule type" value="Genomic_DNA"/>
</dbReference>
<protein>
    <submittedName>
        <fullName evidence="8">Chemotaxis protein</fullName>
    </submittedName>
</protein>
<comment type="subcellular location">
    <subcellularLocation>
        <location evidence="1">Cell membrane</location>
        <topology evidence="1">Multi-pass membrane protein</topology>
    </subcellularLocation>
</comment>
<reference evidence="9" key="1">
    <citation type="journal article" date="2017" name="Proc. Natl. Acad. Sci. U.S.A.">
        <title>Simulation of Deepwater Horizon oil plume reveals substrate specialization within a complex community of hydrocarbon-degraders.</title>
        <authorList>
            <person name="Hu P."/>
            <person name="Dubinsky E.A."/>
            <person name="Probst A.J."/>
            <person name="Wang J."/>
            <person name="Sieber C.M.K."/>
            <person name="Tom L.M."/>
            <person name="Gardinali P."/>
            <person name="Banfield J.F."/>
            <person name="Atlas R.M."/>
            <person name="Andersen G.L."/>
        </authorList>
    </citation>
    <scope>NUCLEOTIDE SEQUENCE [LARGE SCALE GENOMIC DNA]</scope>
</reference>
<keyword evidence="2" id="KW-1003">Cell membrane</keyword>
<feature type="chain" id="PRO_5012011796" evidence="6">
    <location>
        <begin position="24"/>
        <end position="150"/>
    </location>
</feature>
<organism evidence="8 9">
    <name type="scientific">Halobacteriovorax marinus</name>
    <dbReference type="NCBI Taxonomy" id="97084"/>
    <lineage>
        <taxon>Bacteria</taxon>
        <taxon>Pseudomonadati</taxon>
        <taxon>Bdellovibrionota</taxon>
        <taxon>Bacteriovoracia</taxon>
        <taxon>Bacteriovoracales</taxon>
        <taxon>Halobacteriovoraceae</taxon>
        <taxon>Halobacteriovorax</taxon>
    </lineage>
</organism>
<evidence type="ECO:0000256" key="5">
    <source>
        <dbReference type="ARBA" id="ARBA00023136"/>
    </source>
</evidence>
<keyword evidence="3" id="KW-0812">Transmembrane</keyword>
<accession>A0A1Y5FFS3</accession>
<evidence type="ECO:0000256" key="6">
    <source>
        <dbReference type="SAM" id="SignalP"/>
    </source>
</evidence>
<dbReference type="SMART" id="SM01049">
    <property type="entry name" value="Cache_2"/>
    <property type="match status" value="1"/>
</dbReference>
<evidence type="ECO:0000313" key="9">
    <source>
        <dbReference type="Proteomes" id="UP000196531"/>
    </source>
</evidence>
<evidence type="ECO:0000256" key="1">
    <source>
        <dbReference type="ARBA" id="ARBA00004651"/>
    </source>
</evidence>
<gene>
    <name evidence="8" type="ORF">A9Q84_08895</name>
</gene>
<dbReference type="InterPro" id="IPR033480">
    <property type="entry name" value="sCache_2"/>
</dbReference>
<comment type="caution">
    <text evidence="8">The sequence shown here is derived from an EMBL/GenBank/DDBJ whole genome shotgun (WGS) entry which is preliminary data.</text>
</comment>
<name>A0A1Y5FFS3_9BACT</name>
<dbReference type="Proteomes" id="UP000196531">
    <property type="component" value="Unassembled WGS sequence"/>
</dbReference>
<dbReference type="GO" id="GO:0005886">
    <property type="term" value="C:plasma membrane"/>
    <property type="evidence" value="ECO:0007669"/>
    <property type="project" value="UniProtKB-SubCell"/>
</dbReference>
<keyword evidence="5" id="KW-0472">Membrane</keyword>
<evidence type="ECO:0000256" key="2">
    <source>
        <dbReference type="ARBA" id="ARBA00022475"/>
    </source>
</evidence>
<keyword evidence="4" id="KW-1133">Transmembrane helix</keyword>
<proteinExistence type="predicted"/>
<evidence type="ECO:0000259" key="7">
    <source>
        <dbReference type="SMART" id="SM01049"/>
    </source>
</evidence>
<dbReference type="AlphaFoldDB" id="A0A1Y5FFS3"/>
<dbReference type="Gene3D" id="3.30.450.20">
    <property type="entry name" value="PAS domain"/>
    <property type="match status" value="1"/>
</dbReference>
<sequence>MNMKKIALLAMSVCSLTMTSSMAGDCSKAQAKETVDKMCAIVTAKGKAGLGEIAKYRYCGSNYVWIQDKEIKMVLHPIKRRLKGKDLTKNEDENGKKLFVAFEKTARGTSGGWVDYVWAKPGAEKATPKISYVKVCDGGLGWIVGSGIWK</sequence>
<evidence type="ECO:0000256" key="4">
    <source>
        <dbReference type="ARBA" id="ARBA00022989"/>
    </source>
</evidence>
<keyword evidence="6" id="KW-0732">Signal</keyword>